<protein>
    <submittedName>
        <fullName evidence="3">NTP transferase domain-containing protein</fullName>
    </submittedName>
</protein>
<evidence type="ECO:0000313" key="3">
    <source>
        <dbReference type="EMBL" id="QSX30338.1"/>
    </source>
</evidence>
<dbReference type="InterPro" id="IPR025877">
    <property type="entry name" value="MobA-like_NTP_Trfase"/>
</dbReference>
<dbReference type="AlphaFoldDB" id="A0A974XN77"/>
<evidence type="ECO:0000259" key="2">
    <source>
        <dbReference type="Pfam" id="PF12804"/>
    </source>
</evidence>
<organism evidence="3 4">
    <name type="scientific">Shewanella cyperi</name>
    <dbReference type="NCBI Taxonomy" id="2814292"/>
    <lineage>
        <taxon>Bacteria</taxon>
        <taxon>Pseudomonadati</taxon>
        <taxon>Pseudomonadota</taxon>
        <taxon>Gammaproteobacteria</taxon>
        <taxon>Alteromonadales</taxon>
        <taxon>Shewanellaceae</taxon>
        <taxon>Shewanella</taxon>
    </lineage>
</organism>
<gene>
    <name evidence="3" type="ORF">JYB88_01345</name>
</gene>
<dbReference type="Proteomes" id="UP000663281">
    <property type="component" value="Chromosome"/>
</dbReference>
<proteinExistence type="predicted"/>
<keyword evidence="3" id="KW-0808">Transferase</keyword>
<dbReference type="KEGG" id="scyp:JYB88_01345"/>
<dbReference type="InterPro" id="IPR029044">
    <property type="entry name" value="Nucleotide-diphossugar_trans"/>
</dbReference>
<dbReference type="RefSeq" id="WP_207325209.1">
    <property type="nucleotide sequence ID" value="NZ_CP071504.1"/>
</dbReference>
<name>A0A974XN77_9GAMM</name>
<evidence type="ECO:0000256" key="1">
    <source>
        <dbReference type="ARBA" id="ARBA00022842"/>
    </source>
</evidence>
<evidence type="ECO:0000313" key="4">
    <source>
        <dbReference type="Proteomes" id="UP000663281"/>
    </source>
</evidence>
<reference evidence="3 4" key="1">
    <citation type="submission" date="2021-03" db="EMBL/GenBank/DDBJ databases">
        <title>Novel species identification of genus Shewanella.</title>
        <authorList>
            <person name="Liu G."/>
            <person name="Zhang Q."/>
        </authorList>
    </citation>
    <scope>NUCLEOTIDE SEQUENCE [LARGE SCALE GENOMIC DNA]</scope>
    <source>
        <strain evidence="3 4">FJAT-53726</strain>
    </source>
</reference>
<dbReference type="Pfam" id="PF12804">
    <property type="entry name" value="NTP_transf_3"/>
    <property type="match status" value="1"/>
</dbReference>
<feature type="domain" description="MobA-like NTP transferase" evidence="2">
    <location>
        <begin position="8"/>
        <end position="66"/>
    </location>
</feature>
<dbReference type="Gene3D" id="3.90.550.10">
    <property type="entry name" value="Spore Coat Polysaccharide Biosynthesis Protein SpsA, Chain A"/>
    <property type="match status" value="1"/>
</dbReference>
<keyword evidence="4" id="KW-1185">Reference proteome</keyword>
<dbReference type="GO" id="GO:0016779">
    <property type="term" value="F:nucleotidyltransferase activity"/>
    <property type="evidence" value="ECO:0007669"/>
    <property type="project" value="UniProtKB-ARBA"/>
</dbReference>
<dbReference type="EMBL" id="CP071504">
    <property type="protein sequence ID" value="QSX30338.1"/>
    <property type="molecule type" value="Genomic_DNA"/>
</dbReference>
<dbReference type="SUPFAM" id="SSF53448">
    <property type="entry name" value="Nucleotide-diphospho-sugar transferases"/>
    <property type="match status" value="1"/>
</dbReference>
<accession>A0A974XN77</accession>
<sequence>MTQVLTLVILAAGMGSRFGGDKQLAELGPKGESLLLLSLRQAFAAGFRRAVLVIRPELEAPLLASLQGQLPDDLELHCCFQRLDDVPATLDSAPWLERSKPWGTAHALWSARHLVSGPMAVITADDFYCADAFAQLALGLRNSDNWMLVAYRLGNTLSEHGGVNRGLCRAADGWLQDIRECLAIEYIDGQLQGQLAGNSVALSADMPVSMTCWGFQADIFPRLESALTNFFKQQPQASTECFLPDVVQEAMASGQSVRLATARDIWLGVTFPGDAPRVRQALMELLGD</sequence>
<keyword evidence="1" id="KW-0460">Magnesium</keyword>